<evidence type="ECO:0000313" key="3">
    <source>
        <dbReference type="WBParaSite" id="nOo.2.0.1.t13727-RA"/>
    </source>
</evidence>
<name>A0A182EZW5_ONCOC</name>
<reference evidence="1 2" key="2">
    <citation type="submission" date="2018-08" db="EMBL/GenBank/DDBJ databases">
        <authorList>
            <person name="Laetsch R D."/>
            <person name="Stevens L."/>
            <person name="Kumar S."/>
            <person name="Blaxter L. M."/>
        </authorList>
    </citation>
    <scope>NUCLEOTIDE SEQUENCE [LARGE SCALE GENOMIC DNA]</scope>
</reference>
<dbReference type="Proteomes" id="UP000271087">
    <property type="component" value="Unassembled WGS sequence"/>
</dbReference>
<sequence length="24" mass="2635">MTEPEIGGRTVFTTNLKISVPCIK</sequence>
<evidence type="ECO:0000313" key="2">
    <source>
        <dbReference type="Proteomes" id="UP000271087"/>
    </source>
</evidence>
<reference evidence="3" key="1">
    <citation type="submission" date="2016-06" db="UniProtKB">
        <authorList>
            <consortium name="WormBaseParasite"/>
        </authorList>
    </citation>
    <scope>IDENTIFICATION</scope>
</reference>
<dbReference type="WBParaSite" id="nOo.2.0.1.t13727-RA">
    <property type="protein sequence ID" value="nOo.2.0.1.t13727-RA"/>
    <property type="gene ID" value="nOo.2.0.1.g13727"/>
</dbReference>
<keyword evidence="2" id="KW-1185">Reference proteome</keyword>
<dbReference type="AlphaFoldDB" id="A0A182EZW5"/>
<evidence type="ECO:0000313" key="1">
    <source>
        <dbReference type="EMBL" id="VDN04893.1"/>
    </source>
</evidence>
<organism evidence="3">
    <name type="scientific">Onchocerca ochengi</name>
    <name type="common">Filarial nematode worm</name>
    <dbReference type="NCBI Taxonomy" id="42157"/>
    <lineage>
        <taxon>Eukaryota</taxon>
        <taxon>Metazoa</taxon>
        <taxon>Ecdysozoa</taxon>
        <taxon>Nematoda</taxon>
        <taxon>Chromadorea</taxon>
        <taxon>Rhabditida</taxon>
        <taxon>Spirurina</taxon>
        <taxon>Spiruromorpha</taxon>
        <taxon>Filarioidea</taxon>
        <taxon>Onchocercidae</taxon>
        <taxon>Onchocerca</taxon>
    </lineage>
</organism>
<protein>
    <submittedName>
        <fullName evidence="1 3">Uncharacterized protein</fullName>
    </submittedName>
</protein>
<accession>A0A182EZW5</accession>
<gene>
    <name evidence="1" type="ORF">NOO_LOCUS13727</name>
</gene>
<dbReference type="EMBL" id="UYRW01018154">
    <property type="protein sequence ID" value="VDN04893.1"/>
    <property type="molecule type" value="Genomic_DNA"/>
</dbReference>
<proteinExistence type="predicted"/>